<dbReference type="Pfam" id="PF00534">
    <property type="entry name" value="Glycos_transf_1"/>
    <property type="match status" value="1"/>
</dbReference>
<dbReference type="AlphaFoldDB" id="A0A7V4CPG0"/>
<evidence type="ECO:0000256" key="1">
    <source>
        <dbReference type="ARBA" id="ARBA00022679"/>
    </source>
</evidence>
<organism evidence="3">
    <name type="scientific">Fervidobacterium pennivorans</name>
    <dbReference type="NCBI Taxonomy" id="93466"/>
    <lineage>
        <taxon>Bacteria</taxon>
        <taxon>Thermotogati</taxon>
        <taxon>Thermotogota</taxon>
        <taxon>Thermotogae</taxon>
        <taxon>Thermotogales</taxon>
        <taxon>Fervidobacteriaceae</taxon>
        <taxon>Fervidobacterium</taxon>
    </lineage>
</organism>
<name>A0A7V4CPG0_FERPE</name>
<accession>A0A7V4CPG0</accession>
<dbReference type="GO" id="GO:0009103">
    <property type="term" value="P:lipopolysaccharide biosynthetic process"/>
    <property type="evidence" value="ECO:0007669"/>
    <property type="project" value="TreeGrafter"/>
</dbReference>
<dbReference type="InterPro" id="IPR001296">
    <property type="entry name" value="Glyco_trans_1"/>
</dbReference>
<dbReference type="EMBL" id="DTBH01000187">
    <property type="protein sequence ID" value="HGQ78024.1"/>
    <property type="molecule type" value="Genomic_DNA"/>
</dbReference>
<dbReference type="PANTHER" id="PTHR46401">
    <property type="entry name" value="GLYCOSYLTRANSFERASE WBBK-RELATED"/>
    <property type="match status" value="1"/>
</dbReference>
<sequence>MICWKDSFLALPKLYESSSILVHTSSYEPFGFCVLEAMGMGLPVIVPKCGGAYEIAGSATIGFKPHDAMDLAEKLLHASEIPIIIVFP</sequence>
<evidence type="ECO:0000259" key="2">
    <source>
        <dbReference type="Pfam" id="PF00534"/>
    </source>
</evidence>
<proteinExistence type="predicted"/>
<feature type="domain" description="Glycosyl transferase family 1" evidence="2">
    <location>
        <begin position="10"/>
        <end position="78"/>
    </location>
</feature>
<dbReference type="PANTHER" id="PTHR46401:SF2">
    <property type="entry name" value="GLYCOSYLTRANSFERASE WBBK-RELATED"/>
    <property type="match status" value="1"/>
</dbReference>
<dbReference type="SUPFAM" id="SSF53756">
    <property type="entry name" value="UDP-Glycosyltransferase/glycogen phosphorylase"/>
    <property type="match status" value="1"/>
</dbReference>
<dbReference type="Gene3D" id="3.40.50.2000">
    <property type="entry name" value="Glycogen Phosphorylase B"/>
    <property type="match status" value="1"/>
</dbReference>
<evidence type="ECO:0000313" key="3">
    <source>
        <dbReference type="EMBL" id="HGQ78024.1"/>
    </source>
</evidence>
<comment type="caution">
    <text evidence="3">The sequence shown here is derived from an EMBL/GenBank/DDBJ whole genome shotgun (WGS) entry which is preliminary data.</text>
</comment>
<keyword evidence="1 3" id="KW-0808">Transferase</keyword>
<dbReference type="GO" id="GO:0016757">
    <property type="term" value="F:glycosyltransferase activity"/>
    <property type="evidence" value="ECO:0007669"/>
    <property type="project" value="InterPro"/>
</dbReference>
<gene>
    <name evidence="3" type="ORF">ENU12_09060</name>
</gene>
<reference evidence="3" key="1">
    <citation type="journal article" date="2020" name="mSystems">
        <title>Genome- and Community-Level Interaction Insights into Carbon Utilization and Element Cycling Functions of Hydrothermarchaeota in Hydrothermal Sediment.</title>
        <authorList>
            <person name="Zhou Z."/>
            <person name="Liu Y."/>
            <person name="Xu W."/>
            <person name="Pan J."/>
            <person name="Luo Z.H."/>
            <person name="Li M."/>
        </authorList>
    </citation>
    <scope>NUCLEOTIDE SEQUENCE [LARGE SCALE GENOMIC DNA]</scope>
    <source>
        <strain evidence="3">SpSt-640</strain>
    </source>
</reference>
<protein>
    <submittedName>
        <fullName evidence="3">Glycosyltransferase</fullName>
    </submittedName>
</protein>